<dbReference type="EMBL" id="JACHGT010000002">
    <property type="protein sequence ID" value="MBB6033224.1"/>
    <property type="molecule type" value="Genomic_DNA"/>
</dbReference>
<gene>
    <name evidence="1" type="ORF">HNR73_001071</name>
</gene>
<reference evidence="1 2" key="1">
    <citation type="submission" date="2020-08" db="EMBL/GenBank/DDBJ databases">
        <title>Genomic Encyclopedia of Type Strains, Phase IV (KMG-IV): sequencing the most valuable type-strain genomes for metagenomic binning, comparative biology and taxonomic classification.</title>
        <authorList>
            <person name="Goeker M."/>
        </authorList>
    </citation>
    <scope>NUCLEOTIDE SEQUENCE [LARGE SCALE GENOMIC DNA]</scope>
    <source>
        <strain evidence="1 2">YIM 65646</strain>
    </source>
</reference>
<dbReference type="RefSeq" id="WP_184786109.1">
    <property type="nucleotide sequence ID" value="NZ_BONT01000023.1"/>
</dbReference>
<protein>
    <recommendedName>
        <fullName evidence="3">ESX-1 secretion-associated protein</fullName>
    </recommendedName>
</protein>
<evidence type="ECO:0000313" key="2">
    <source>
        <dbReference type="Proteomes" id="UP000548476"/>
    </source>
</evidence>
<name>A0A841FBQ7_9ACTN</name>
<comment type="caution">
    <text evidence="1">The sequence shown here is derived from an EMBL/GenBank/DDBJ whole genome shotgun (WGS) entry which is preliminary data.</text>
</comment>
<dbReference type="Proteomes" id="UP000548476">
    <property type="component" value="Unassembled WGS sequence"/>
</dbReference>
<evidence type="ECO:0000313" key="1">
    <source>
        <dbReference type="EMBL" id="MBB6033224.1"/>
    </source>
</evidence>
<dbReference type="AlphaFoldDB" id="A0A841FBQ7"/>
<accession>A0A841FBQ7</accession>
<evidence type="ECO:0008006" key="3">
    <source>
        <dbReference type="Google" id="ProtNLM"/>
    </source>
</evidence>
<sequence>MAEPLHVDFPGMTAASTRLNTLGEHAGRAADLADDADPDWYTWGLPGLALAPLYWSKAEELHEHLGRISAVLTSHATRIDACAANYHLSETDNADTMRQIRARIDGGTWEG</sequence>
<proteinExistence type="predicted"/>
<organism evidence="1 2">
    <name type="scientific">Phytomonospora endophytica</name>
    <dbReference type="NCBI Taxonomy" id="714109"/>
    <lineage>
        <taxon>Bacteria</taxon>
        <taxon>Bacillati</taxon>
        <taxon>Actinomycetota</taxon>
        <taxon>Actinomycetes</taxon>
        <taxon>Micromonosporales</taxon>
        <taxon>Micromonosporaceae</taxon>
        <taxon>Phytomonospora</taxon>
    </lineage>
</organism>
<keyword evidence="2" id="KW-1185">Reference proteome</keyword>